<dbReference type="UniPathway" id="UPA00048">
    <property type="reaction ID" value="UER00072"/>
</dbReference>
<name>A0A1X7RVF9_ZYMT9</name>
<evidence type="ECO:0000313" key="16">
    <source>
        <dbReference type="EMBL" id="SMQ51444.1"/>
    </source>
</evidence>
<comment type="subunit">
    <text evidence="3 14">Homodimer.</text>
</comment>
<dbReference type="GO" id="GO:0005829">
    <property type="term" value="C:cytosol"/>
    <property type="evidence" value="ECO:0007669"/>
    <property type="project" value="TreeGrafter"/>
</dbReference>
<evidence type="ECO:0000256" key="14">
    <source>
        <dbReference type="RuleBase" id="RU004445"/>
    </source>
</evidence>
<comment type="pathway">
    <text evidence="14">Amino-acid biosynthesis; L-leucine biosynthesis; L-leucine from 3-methyl-2-oxobutanoate: step 3/4.</text>
</comment>
<reference evidence="16 17" key="1">
    <citation type="submission" date="2016-06" db="EMBL/GenBank/DDBJ databases">
        <authorList>
            <person name="Kjaerup R.B."/>
            <person name="Dalgaard T.S."/>
            <person name="Juul-Madsen H.R."/>
        </authorList>
    </citation>
    <scope>NUCLEOTIDE SEQUENCE [LARGE SCALE GENOMIC DNA]</scope>
</reference>
<evidence type="ECO:0000256" key="9">
    <source>
        <dbReference type="ARBA" id="ARBA00023002"/>
    </source>
</evidence>
<dbReference type="PANTHER" id="PTHR42979:SF1">
    <property type="entry name" value="3-ISOPROPYLMALATE DEHYDROGENASE"/>
    <property type="match status" value="1"/>
</dbReference>
<keyword evidence="7 14" id="KW-0479">Metal-binding</keyword>
<dbReference type="GO" id="GO:0051287">
    <property type="term" value="F:NAD binding"/>
    <property type="evidence" value="ECO:0007669"/>
    <property type="project" value="InterPro"/>
</dbReference>
<evidence type="ECO:0000313" key="17">
    <source>
        <dbReference type="Proteomes" id="UP000215127"/>
    </source>
</evidence>
<keyword evidence="12 14" id="KW-0100">Branched-chain amino acid biosynthesis</keyword>
<comment type="cofactor">
    <cofactor evidence="14">
        <name>Mg(2+)</name>
        <dbReference type="ChEBI" id="CHEBI:18420"/>
    </cofactor>
    <cofactor evidence="14">
        <name>Mn(2+)</name>
        <dbReference type="ChEBI" id="CHEBI:29035"/>
    </cofactor>
    <text evidence="14">Binds 1 Mg(2+) or Mn(2+) ion per subunit.</text>
</comment>
<evidence type="ECO:0000256" key="7">
    <source>
        <dbReference type="ARBA" id="ARBA00022723"/>
    </source>
</evidence>
<dbReference type="EMBL" id="LT853697">
    <property type="protein sequence ID" value="SMQ51444.1"/>
    <property type="molecule type" value="Genomic_DNA"/>
</dbReference>
<organism evidence="16 17">
    <name type="scientific">Zymoseptoria tritici (strain ST99CH_3D7)</name>
    <dbReference type="NCBI Taxonomy" id="1276538"/>
    <lineage>
        <taxon>Eukaryota</taxon>
        <taxon>Fungi</taxon>
        <taxon>Dikarya</taxon>
        <taxon>Ascomycota</taxon>
        <taxon>Pezizomycotina</taxon>
        <taxon>Dothideomycetes</taxon>
        <taxon>Dothideomycetidae</taxon>
        <taxon>Mycosphaerellales</taxon>
        <taxon>Mycosphaerellaceae</taxon>
        <taxon>Zymoseptoria</taxon>
    </lineage>
</organism>
<dbReference type="SMART" id="SM01329">
    <property type="entry name" value="Iso_dh"/>
    <property type="match status" value="1"/>
</dbReference>
<keyword evidence="11" id="KW-0464">Manganese</keyword>
<evidence type="ECO:0000256" key="13">
    <source>
        <dbReference type="RuleBase" id="RU004443"/>
    </source>
</evidence>
<dbReference type="FunFam" id="3.40.718.10:FF:000006">
    <property type="entry name" value="3-isopropylmalate dehydrogenase"/>
    <property type="match status" value="1"/>
</dbReference>
<evidence type="ECO:0000256" key="2">
    <source>
        <dbReference type="ARBA" id="ARBA00007769"/>
    </source>
</evidence>
<keyword evidence="5 14" id="KW-0432">Leucine biosynthesis</keyword>
<dbReference type="GO" id="GO:0003862">
    <property type="term" value="F:3-isopropylmalate dehydrogenase activity"/>
    <property type="evidence" value="ECO:0007669"/>
    <property type="project" value="UniProtKB-EC"/>
</dbReference>
<evidence type="ECO:0000256" key="4">
    <source>
        <dbReference type="ARBA" id="ARBA00013101"/>
    </source>
</evidence>
<evidence type="ECO:0000256" key="1">
    <source>
        <dbReference type="ARBA" id="ARBA00001936"/>
    </source>
</evidence>
<dbReference type="InterPro" id="IPR019818">
    <property type="entry name" value="IsoCit/isopropylmalate_DH_CS"/>
</dbReference>
<dbReference type="Pfam" id="PF00180">
    <property type="entry name" value="Iso_dh"/>
    <property type="match status" value="1"/>
</dbReference>
<keyword evidence="10 14" id="KW-0520">NAD</keyword>
<keyword evidence="17" id="KW-1185">Reference proteome</keyword>
<evidence type="ECO:0000256" key="8">
    <source>
        <dbReference type="ARBA" id="ARBA00022842"/>
    </source>
</evidence>
<sequence length="385" mass="40979">MHHIEESTEGVLKPRTHRILVLEGDYSGPEVMAEGLKILTVVQEYCSNTVHFELEHELIGGASFDAVGENVSAQVLAQAAEASAVLLGAVGGPKWMDHPVPVEMGLGRLRRSMQAFANVRPIRLTSPVLAECSSLKTDVCTGTDVVVVRELTGGMYFGRKEEAFDNNGLRASDVDEYTRAEIERVVRMAGTMASTHSPALQVTSVDKANALACCGRFWRSVASDVLAREFPAVPVQHMLVDSAAMVLAMTPRRLNGVVVTSNMFGDILSDVASAVPGSIGLLPSASLCDIPRGDHTPVRGLYEPIHGSAPDLAGKGIVNPLGMILSVAMMCRYSLALPRVADDIETAVGSVLDRRILTADLGGTTSTSRMGDAVAAALREVWSTT</sequence>
<evidence type="ECO:0000259" key="15">
    <source>
        <dbReference type="SMART" id="SM01329"/>
    </source>
</evidence>
<evidence type="ECO:0000256" key="3">
    <source>
        <dbReference type="ARBA" id="ARBA00011738"/>
    </source>
</evidence>
<dbReference type="InterPro" id="IPR004429">
    <property type="entry name" value="Isopropylmalate_DH"/>
</dbReference>
<comment type="similarity">
    <text evidence="2 13">Belongs to the isocitrate and isopropylmalate dehydrogenases family.</text>
</comment>
<dbReference type="Gene3D" id="3.40.718.10">
    <property type="entry name" value="Isopropylmalate Dehydrogenase"/>
    <property type="match status" value="1"/>
</dbReference>
<feature type="domain" description="Isopropylmalate dehydrogenase-like" evidence="15">
    <location>
        <begin position="18"/>
        <end position="374"/>
    </location>
</feature>
<dbReference type="PROSITE" id="PS00470">
    <property type="entry name" value="IDH_IMDH"/>
    <property type="match status" value="1"/>
</dbReference>
<dbReference type="SUPFAM" id="SSF53659">
    <property type="entry name" value="Isocitrate/Isopropylmalate dehydrogenase-like"/>
    <property type="match status" value="1"/>
</dbReference>
<keyword evidence="8" id="KW-0460">Magnesium</keyword>
<dbReference type="NCBIfam" id="TIGR00169">
    <property type="entry name" value="leuB"/>
    <property type="match status" value="1"/>
</dbReference>
<protein>
    <recommendedName>
        <fullName evidence="4 14">3-isopropylmalate dehydrogenase</fullName>
        <ecNumber evidence="4 14">1.1.1.85</ecNumber>
    </recommendedName>
</protein>
<dbReference type="EC" id="1.1.1.85" evidence="4 14"/>
<dbReference type="PANTHER" id="PTHR42979">
    <property type="entry name" value="3-ISOPROPYLMALATE DEHYDROGENASE"/>
    <property type="match status" value="1"/>
</dbReference>
<comment type="function">
    <text evidence="14">Catalyzes the oxidation of 3-carboxy-2-hydroxy-4-methylpentanoate (3-isopropylmalate) to 3-carboxy-4-methyl-2-oxopentanoate. The product decarboxylates to 4-methyl-2 oxopentanoate.</text>
</comment>
<accession>A0A1X7RVF9</accession>
<evidence type="ECO:0000256" key="12">
    <source>
        <dbReference type="ARBA" id="ARBA00023304"/>
    </source>
</evidence>
<keyword evidence="9 13" id="KW-0560">Oxidoreductase</keyword>
<dbReference type="AlphaFoldDB" id="A0A1X7RVF9"/>
<dbReference type="GO" id="GO:0009098">
    <property type="term" value="P:L-leucine biosynthetic process"/>
    <property type="evidence" value="ECO:0007669"/>
    <property type="project" value="UniProtKB-UniPathway"/>
</dbReference>
<comment type="cofactor">
    <cofactor evidence="1">
        <name>Mn(2+)</name>
        <dbReference type="ChEBI" id="CHEBI:29035"/>
    </cofactor>
</comment>
<evidence type="ECO:0000256" key="5">
    <source>
        <dbReference type="ARBA" id="ARBA00022430"/>
    </source>
</evidence>
<dbReference type="GO" id="GO:0000287">
    <property type="term" value="F:magnesium ion binding"/>
    <property type="evidence" value="ECO:0007669"/>
    <property type="project" value="InterPro"/>
</dbReference>
<evidence type="ECO:0000256" key="10">
    <source>
        <dbReference type="ARBA" id="ARBA00023027"/>
    </source>
</evidence>
<gene>
    <name evidence="16" type="ORF">ZT3D7_G6597</name>
</gene>
<keyword evidence="6" id="KW-0028">Amino-acid biosynthesis</keyword>
<evidence type="ECO:0000256" key="11">
    <source>
        <dbReference type="ARBA" id="ARBA00023211"/>
    </source>
</evidence>
<dbReference type="STRING" id="1276538.A0A1X7RVF9"/>
<comment type="catalytic activity">
    <reaction evidence="14">
        <text>(2R,3S)-3-isopropylmalate + NAD(+) = 4-methyl-2-oxopentanoate + CO2 + NADH</text>
        <dbReference type="Rhea" id="RHEA:32271"/>
        <dbReference type="ChEBI" id="CHEBI:16526"/>
        <dbReference type="ChEBI" id="CHEBI:17865"/>
        <dbReference type="ChEBI" id="CHEBI:35121"/>
        <dbReference type="ChEBI" id="CHEBI:57540"/>
        <dbReference type="ChEBI" id="CHEBI:57945"/>
        <dbReference type="EC" id="1.1.1.85"/>
    </reaction>
</comment>
<proteinExistence type="inferred from homology"/>
<dbReference type="Proteomes" id="UP000215127">
    <property type="component" value="Chromosome 6"/>
</dbReference>
<evidence type="ECO:0000256" key="6">
    <source>
        <dbReference type="ARBA" id="ARBA00022605"/>
    </source>
</evidence>
<dbReference type="InterPro" id="IPR024084">
    <property type="entry name" value="IsoPropMal-DH-like_dom"/>
</dbReference>